<evidence type="ECO:0000256" key="3">
    <source>
        <dbReference type="ARBA" id="ARBA00022106"/>
    </source>
</evidence>
<keyword evidence="9" id="KW-0046">Antibiotic resistance</keyword>
<feature type="transmembrane region" description="Helical" evidence="10">
    <location>
        <begin position="21"/>
        <end position="44"/>
    </location>
</feature>
<protein>
    <recommendedName>
        <fullName evidence="3">Multidrug export protein MepA</fullName>
    </recommendedName>
</protein>
<dbReference type="EMBL" id="AWVH01000030">
    <property type="protein sequence ID" value="ERJ93103.1"/>
    <property type="molecule type" value="Genomic_DNA"/>
</dbReference>
<feature type="transmembrane region" description="Helical" evidence="10">
    <location>
        <begin position="64"/>
        <end position="89"/>
    </location>
</feature>
<keyword evidence="7 10" id="KW-1133">Transmembrane helix</keyword>
<keyword evidence="12" id="KW-1185">Reference proteome</keyword>
<feature type="transmembrane region" description="Helical" evidence="10">
    <location>
        <begin position="391"/>
        <end position="415"/>
    </location>
</feature>
<evidence type="ECO:0000256" key="4">
    <source>
        <dbReference type="ARBA" id="ARBA00022448"/>
    </source>
</evidence>
<evidence type="ECO:0000256" key="6">
    <source>
        <dbReference type="ARBA" id="ARBA00022692"/>
    </source>
</evidence>
<dbReference type="RefSeq" id="WP_021687314.1">
    <property type="nucleotide sequence ID" value="NZ_KI260566.1"/>
</dbReference>
<dbReference type="InterPro" id="IPR048279">
    <property type="entry name" value="MdtK-like"/>
</dbReference>
<sequence length="460" mass="50038">MNKEQQKEFILNGNLWKVLFDLSWPAVIAMVLIGMNNMVDAIFIGRFVENAKAAVAGISLAYPLTMIALGLGSLIGVGAGSLLSIVLGAKDEETQKKLIGNVHYLTVVISIAVTVLGVLFTDKLLYIMGGRGDALIQGTAYLKTTFYGSFFWIYGLGANMIVRAEGKMKTAAVIMAIGLVVNAAANYVLIVLLGMGVTGAAIGTNIGMAVYSLAGIIYFASGKTSFHCKAFSINRDGKIVKQIVSMGMPSLIMNVMFIISGAFVFNALEATGGEEAVALYGVAFRYFNFLLTPIYGLMRALQPVTGINFGAGRNDRVIQSFKRFWLIATALIVPFWLFLMGIPEGAIHLMLKEITVTPEHIRFFRVFVLVLPLMPAVFMGMTFFPSINKGSVASVIAILRQVLLYIPAMLIVPRFFGLAGIYYAIFCIEILCIAGMLVMVKREFRLLRTGVTKWTANTNG</sequence>
<dbReference type="Pfam" id="PF01554">
    <property type="entry name" value="MatE"/>
    <property type="match status" value="2"/>
</dbReference>
<dbReference type="PANTHER" id="PTHR43823">
    <property type="entry name" value="SPORULATION PROTEIN YKVU"/>
    <property type="match status" value="1"/>
</dbReference>
<comment type="subcellular location">
    <subcellularLocation>
        <location evidence="1">Cell membrane</location>
        <topology evidence="1">Multi-pass membrane protein</topology>
    </subcellularLocation>
</comment>
<name>A0ABN0NYP7_TRELE</name>
<organism evidence="11 12">
    <name type="scientific">Treponema lecithinolyticum ATCC 700332</name>
    <dbReference type="NCBI Taxonomy" id="1321815"/>
    <lineage>
        <taxon>Bacteria</taxon>
        <taxon>Pseudomonadati</taxon>
        <taxon>Spirochaetota</taxon>
        <taxon>Spirochaetia</taxon>
        <taxon>Spirochaetales</taxon>
        <taxon>Treponemataceae</taxon>
        <taxon>Treponema</taxon>
    </lineage>
</organism>
<keyword evidence="5" id="KW-1003">Cell membrane</keyword>
<evidence type="ECO:0000256" key="5">
    <source>
        <dbReference type="ARBA" id="ARBA00022475"/>
    </source>
</evidence>
<dbReference type="Proteomes" id="UP000016649">
    <property type="component" value="Unassembled WGS sequence"/>
</dbReference>
<evidence type="ECO:0000256" key="8">
    <source>
        <dbReference type="ARBA" id="ARBA00023136"/>
    </source>
</evidence>
<dbReference type="InterPro" id="IPR051327">
    <property type="entry name" value="MATE_MepA_subfamily"/>
</dbReference>
<keyword evidence="6 10" id="KW-0812">Transmembrane</keyword>
<evidence type="ECO:0000256" key="2">
    <source>
        <dbReference type="ARBA" id="ARBA00008417"/>
    </source>
</evidence>
<comment type="caution">
    <text evidence="11">The sequence shown here is derived from an EMBL/GenBank/DDBJ whole genome shotgun (WGS) entry which is preliminary data.</text>
</comment>
<feature type="transmembrane region" description="Helical" evidence="10">
    <location>
        <begin position="363"/>
        <end position="384"/>
    </location>
</feature>
<feature type="transmembrane region" description="Helical" evidence="10">
    <location>
        <begin position="140"/>
        <end position="161"/>
    </location>
</feature>
<evidence type="ECO:0000256" key="1">
    <source>
        <dbReference type="ARBA" id="ARBA00004651"/>
    </source>
</evidence>
<feature type="transmembrane region" description="Helical" evidence="10">
    <location>
        <begin position="200"/>
        <end position="222"/>
    </location>
</feature>
<comment type="similarity">
    <text evidence="2">Belongs to the multi antimicrobial extrusion (MATE) (TC 2.A.66.1) family. MepA subfamily.</text>
</comment>
<feature type="transmembrane region" description="Helical" evidence="10">
    <location>
        <begin position="243"/>
        <end position="265"/>
    </location>
</feature>
<dbReference type="PIRSF" id="PIRSF006603">
    <property type="entry name" value="DinF"/>
    <property type="match status" value="1"/>
</dbReference>
<evidence type="ECO:0000256" key="7">
    <source>
        <dbReference type="ARBA" id="ARBA00022989"/>
    </source>
</evidence>
<keyword evidence="8 10" id="KW-0472">Membrane</keyword>
<evidence type="ECO:0000256" key="9">
    <source>
        <dbReference type="ARBA" id="ARBA00023251"/>
    </source>
</evidence>
<reference evidence="11 12" key="1">
    <citation type="submission" date="2013-08" db="EMBL/GenBank/DDBJ databases">
        <authorList>
            <person name="Weinstock G."/>
            <person name="Sodergren E."/>
            <person name="Wylie T."/>
            <person name="Fulton L."/>
            <person name="Fulton R."/>
            <person name="Fronick C."/>
            <person name="O'Laughlin M."/>
            <person name="Godfrey J."/>
            <person name="Miner T."/>
            <person name="Herter B."/>
            <person name="Appelbaum E."/>
            <person name="Cordes M."/>
            <person name="Lek S."/>
            <person name="Wollam A."/>
            <person name="Pepin K.H."/>
            <person name="Palsikar V.B."/>
            <person name="Mitreva M."/>
            <person name="Wilson R.K."/>
        </authorList>
    </citation>
    <scope>NUCLEOTIDE SEQUENCE [LARGE SCALE GENOMIC DNA]</scope>
    <source>
        <strain evidence="11 12">ATCC 700332</strain>
    </source>
</reference>
<accession>A0ABN0NYP7</accession>
<dbReference type="InterPro" id="IPR045070">
    <property type="entry name" value="MATE_MepA-like"/>
</dbReference>
<dbReference type="InterPro" id="IPR002528">
    <property type="entry name" value="MATE_fam"/>
</dbReference>
<dbReference type="CDD" id="cd13143">
    <property type="entry name" value="MATE_MepA_like"/>
    <property type="match status" value="1"/>
</dbReference>
<feature type="transmembrane region" description="Helical" evidence="10">
    <location>
        <begin position="324"/>
        <end position="343"/>
    </location>
</feature>
<keyword evidence="4" id="KW-0813">Transport</keyword>
<feature type="transmembrane region" description="Helical" evidence="10">
    <location>
        <begin position="101"/>
        <end position="120"/>
    </location>
</feature>
<feature type="transmembrane region" description="Helical" evidence="10">
    <location>
        <begin position="421"/>
        <end position="440"/>
    </location>
</feature>
<evidence type="ECO:0000313" key="12">
    <source>
        <dbReference type="Proteomes" id="UP000016649"/>
    </source>
</evidence>
<evidence type="ECO:0000256" key="10">
    <source>
        <dbReference type="SAM" id="Phobius"/>
    </source>
</evidence>
<gene>
    <name evidence="11" type="ORF">HMPREF9193_01103</name>
</gene>
<dbReference type="PANTHER" id="PTHR43823:SF3">
    <property type="entry name" value="MULTIDRUG EXPORT PROTEIN MEPA"/>
    <property type="match status" value="1"/>
</dbReference>
<proteinExistence type="inferred from homology"/>
<feature type="transmembrane region" description="Helical" evidence="10">
    <location>
        <begin position="173"/>
        <end position="194"/>
    </location>
</feature>
<evidence type="ECO:0000313" key="11">
    <source>
        <dbReference type="EMBL" id="ERJ93103.1"/>
    </source>
</evidence>